<feature type="transmembrane region" description="Helical" evidence="8">
    <location>
        <begin position="369"/>
        <end position="391"/>
    </location>
</feature>
<dbReference type="InterPro" id="IPR018047">
    <property type="entry name" value="Ammonium_transpt_CS"/>
</dbReference>
<feature type="transmembrane region" description="Helical" evidence="8">
    <location>
        <begin position="66"/>
        <end position="86"/>
    </location>
</feature>
<feature type="transmembrane region" description="Helical" evidence="8">
    <location>
        <begin position="244"/>
        <end position="266"/>
    </location>
</feature>
<feature type="transmembrane region" description="Helical" evidence="8">
    <location>
        <begin position="331"/>
        <end position="349"/>
    </location>
</feature>
<dbReference type="PANTHER" id="PTHR43029">
    <property type="entry name" value="AMMONIUM TRANSPORTER MEP2"/>
    <property type="match status" value="1"/>
</dbReference>
<evidence type="ECO:0000256" key="2">
    <source>
        <dbReference type="ARBA" id="ARBA00005887"/>
    </source>
</evidence>
<proteinExistence type="inferred from homology"/>
<feature type="transmembrane region" description="Helical" evidence="8">
    <location>
        <begin position="212"/>
        <end position="232"/>
    </location>
</feature>
<dbReference type="PANTHER" id="PTHR43029:SF10">
    <property type="entry name" value="AMMONIUM TRANSPORTER MEP2"/>
    <property type="match status" value="1"/>
</dbReference>
<dbReference type="InterPro" id="IPR029020">
    <property type="entry name" value="Ammonium/urea_transptr"/>
</dbReference>
<feature type="transmembrane region" description="Helical" evidence="8">
    <location>
        <begin position="33"/>
        <end position="54"/>
    </location>
</feature>
<evidence type="ECO:0000256" key="6">
    <source>
        <dbReference type="ARBA" id="ARBA00023136"/>
    </source>
</evidence>
<keyword evidence="6 8" id="KW-0472">Membrane</keyword>
<dbReference type="SUPFAM" id="SSF111352">
    <property type="entry name" value="Ammonium transporter"/>
    <property type="match status" value="1"/>
</dbReference>
<dbReference type="GO" id="GO:0008519">
    <property type="term" value="F:ammonium channel activity"/>
    <property type="evidence" value="ECO:0007669"/>
    <property type="project" value="InterPro"/>
</dbReference>
<protein>
    <recommendedName>
        <fullName evidence="9">Ammonium transporter AmtB-like domain-containing protein</fullName>
    </recommendedName>
</protein>
<dbReference type="AlphaFoldDB" id="A0A381NJG0"/>
<dbReference type="GO" id="GO:0005886">
    <property type="term" value="C:plasma membrane"/>
    <property type="evidence" value="ECO:0007669"/>
    <property type="project" value="TreeGrafter"/>
</dbReference>
<organism evidence="10">
    <name type="scientific">marine metagenome</name>
    <dbReference type="NCBI Taxonomy" id="408172"/>
    <lineage>
        <taxon>unclassified sequences</taxon>
        <taxon>metagenomes</taxon>
        <taxon>ecological metagenomes</taxon>
    </lineage>
</organism>
<evidence type="ECO:0000256" key="4">
    <source>
        <dbReference type="ARBA" id="ARBA00022692"/>
    </source>
</evidence>
<comment type="subcellular location">
    <subcellularLocation>
        <location evidence="1">Membrane</location>
        <topology evidence="1">Multi-pass membrane protein</topology>
    </subcellularLocation>
</comment>
<evidence type="ECO:0000259" key="9">
    <source>
        <dbReference type="Pfam" id="PF00909"/>
    </source>
</evidence>
<feature type="transmembrane region" description="Helical" evidence="8">
    <location>
        <begin position="275"/>
        <end position="294"/>
    </location>
</feature>
<feature type="transmembrane region" description="Helical" evidence="8">
    <location>
        <begin position="145"/>
        <end position="167"/>
    </location>
</feature>
<evidence type="ECO:0000313" key="10">
    <source>
        <dbReference type="EMBL" id="SUZ54690.1"/>
    </source>
</evidence>
<evidence type="ECO:0000256" key="5">
    <source>
        <dbReference type="ARBA" id="ARBA00022989"/>
    </source>
</evidence>
<gene>
    <name evidence="10" type="ORF">METZ01_LOCUS7544</name>
</gene>
<reference evidence="10" key="1">
    <citation type="submission" date="2018-05" db="EMBL/GenBank/DDBJ databases">
        <authorList>
            <person name="Lanie J.A."/>
            <person name="Ng W.-L."/>
            <person name="Kazmierczak K.M."/>
            <person name="Andrzejewski T.M."/>
            <person name="Davidsen T.M."/>
            <person name="Wayne K.J."/>
            <person name="Tettelin H."/>
            <person name="Glass J.I."/>
            <person name="Rusch D."/>
            <person name="Podicherti R."/>
            <person name="Tsui H.-C.T."/>
            <person name="Winkler M.E."/>
        </authorList>
    </citation>
    <scope>NUCLEOTIDE SEQUENCE</scope>
</reference>
<accession>A0A381NJG0</accession>
<comment type="similarity">
    <text evidence="2">Belongs to the ammonia transporter channel (TC 1.A.11.2) family.</text>
</comment>
<keyword evidence="4 8" id="KW-0812">Transmembrane</keyword>
<feature type="transmembrane region" description="Helical" evidence="8">
    <location>
        <begin position="116"/>
        <end position="138"/>
    </location>
</feature>
<feature type="transmembrane region" description="Helical" evidence="8">
    <location>
        <begin position="179"/>
        <end position="200"/>
    </location>
</feature>
<name>A0A381NJG0_9ZZZZ</name>
<evidence type="ECO:0000256" key="8">
    <source>
        <dbReference type="SAM" id="Phobius"/>
    </source>
</evidence>
<dbReference type="Pfam" id="PF00909">
    <property type="entry name" value="Ammonium_transp"/>
    <property type="match status" value="1"/>
</dbReference>
<keyword evidence="7" id="KW-0924">Ammonia transport</keyword>
<feature type="transmembrane region" description="Helical" evidence="8">
    <location>
        <begin position="300"/>
        <end position="319"/>
    </location>
</feature>
<evidence type="ECO:0000256" key="3">
    <source>
        <dbReference type="ARBA" id="ARBA00022448"/>
    </source>
</evidence>
<keyword evidence="5 8" id="KW-1133">Transmembrane helix</keyword>
<sequence>MCLTLLFMIIGCSSGVAEQVGEASISPADTVWMLVATALVLLMTPALALFYGGLVRSKNALNTMMMSFIALSVAGVLWPLIGYSVAFGKGNAFVGDLSMAFLNGVGLEPKGAIPHLLFFAFQGTFAIITLALISGAVVERMRFATYLFFIAIWSVVVYAPVTHWVWGGGWIAEMGALDFAGGAVVHINAGAAAVVAALMLGTRRDYGRQALLPHNVPFVLLGAGILWFGWFGFNGGSALAADSIAVLAFVNTMLAPAGTVLVWTLLDMVRIGKTTAVGVATAIVVGLVAITPAAGFISPGFAIVLGALAAAPSYSALLWRARTRLDDSLDVFAAHGVGGITGALLTGVFAEEAVNGIADGLFFGNVEQFFVQAISVIAVFMYSALLTFLILKGLSLAMPLRVALKDEGIGLDIVNHGEEAYTSGEGALLLLDDEAPGVIINQTNREIDSGSKLPADTTTG</sequence>
<dbReference type="EMBL" id="UINC01000402">
    <property type="protein sequence ID" value="SUZ54690.1"/>
    <property type="molecule type" value="Genomic_DNA"/>
</dbReference>
<dbReference type="Gene3D" id="1.10.3430.10">
    <property type="entry name" value="Ammonium transporter AmtB like domains"/>
    <property type="match status" value="1"/>
</dbReference>
<dbReference type="InterPro" id="IPR024041">
    <property type="entry name" value="NH4_transpt_AmtB-like_dom"/>
</dbReference>
<evidence type="ECO:0000256" key="7">
    <source>
        <dbReference type="ARBA" id="ARBA00023177"/>
    </source>
</evidence>
<feature type="domain" description="Ammonium transporter AmtB-like" evidence="9">
    <location>
        <begin position="31"/>
        <end position="421"/>
    </location>
</feature>
<dbReference type="NCBIfam" id="TIGR00836">
    <property type="entry name" value="amt"/>
    <property type="match status" value="1"/>
</dbReference>
<evidence type="ECO:0000256" key="1">
    <source>
        <dbReference type="ARBA" id="ARBA00004141"/>
    </source>
</evidence>
<dbReference type="InterPro" id="IPR001905">
    <property type="entry name" value="Ammonium_transpt"/>
</dbReference>
<keyword evidence="3" id="KW-0813">Transport</keyword>
<dbReference type="PROSITE" id="PS01219">
    <property type="entry name" value="AMMONIUM_TRANSP"/>
    <property type="match status" value="1"/>
</dbReference>